<evidence type="ECO:0000313" key="3">
    <source>
        <dbReference type="EMBL" id="KAF0733225.1"/>
    </source>
</evidence>
<dbReference type="GO" id="GO:0003964">
    <property type="term" value="F:RNA-directed DNA polymerase activity"/>
    <property type="evidence" value="ECO:0007669"/>
    <property type="project" value="UniProtKB-KW"/>
</dbReference>
<dbReference type="AlphaFoldDB" id="A0A6G0X0D8"/>
<sequence length="692" mass="79613">MSKKNDALKKFQKTNKLDDFILLKHLRAKSKFLIKTSKKLSWEKFTSSIRENTDSKSVWNKIQSLKGLRRNKKINLIDPNSNQLINKPDQISNNLGEYFYNNSSDNNYKQHFLVYKQKCEKEAISNTSDKNCHDQIQINQEIKIQELTHSLKKCKSNSPGLDTISYVFIQNFGTKTLNLLLNIYNRIWNEGYWPQKWKTGIIIPIPKPDKNQFKPEGYRPITLLNTMCKLLEKIINYRLTWFLEKINFFSTKQNGFRKNRSTMDSLYEINEEITKTFENKQFMGVINLDIAKAYDTTWRHNILVKLNSVLNKGRLLNLISNFTSNRKFKVRANNYLSHELTQENGVPQGSALSVTVFLISINDIVQNCRLPVKCNMFADDFNFWCRSNNLETVKNLLQTTYYQQHRNMGKQNRIQLLTREGGESKSLLKIFNATIQAKINYGAILYRSAANSTLKLIDTVNNSGLRLAIGAFRSSPILSIYNLAGESPPTLKRTELFIKYTARLSRLNKDKNSDVNDEITKLTNENTATPVKIIHREINNTPPWDYSYVINTELNALSKQNTSPEIFRSYCSIFSAEAIAILKAIETIQSIKHTKFVILSDSLSAIKNIKNKNNPNDISVLIQNQLDEAKTNKKQISIIWIPGHTGIAGNEIADKYAKLAASNTNTTKLNISSYDDIKKAVKTQIRKKCHVL</sequence>
<comment type="caution">
    <text evidence="3">The sequence shown here is derived from an EMBL/GenBank/DDBJ whole genome shotgun (WGS) entry which is preliminary data.</text>
</comment>
<evidence type="ECO:0000313" key="4">
    <source>
        <dbReference type="Proteomes" id="UP000478052"/>
    </source>
</evidence>
<evidence type="ECO:0000259" key="2">
    <source>
        <dbReference type="PROSITE" id="PS50879"/>
    </source>
</evidence>
<keyword evidence="3" id="KW-0695">RNA-directed DNA polymerase</keyword>
<dbReference type="InterPro" id="IPR012337">
    <property type="entry name" value="RNaseH-like_sf"/>
</dbReference>
<dbReference type="EMBL" id="VUJU01008265">
    <property type="protein sequence ID" value="KAF0733225.1"/>
    <property type="molecule type" value="Genomic_DNA"/>
</dbReference>
<keyword evidence="3" id="KW-0808">Transferase</keyword>
<dbReference type="PROSITE" id="PS50878">
    <property type="entry name" value="RT_POL"/>
    <property type="match status" value="1"/>
</dbReference>
<keyword evidence="4" id="KW-1185">Reference proteome</keyword>
<feature type="domain" description="Reverse transcriptase" evidence="1">
    <location>
        <begin position="186"/>
        <end position="435"/>
    </location>
</feature>
<dbReference type="Proteomes" id="UP000478052">
    <property type="component" value="Unassembled WGS sequence"/>
</dbReference>
<dbReference type="SUPFAM" id="SSF53098">
    <property type="entry name" value="Ribonuclease H-like"/>
    <property type="match status" value="1"/>
</dbReference>
<dbReference type="PROSITE" id="PS50879">
    <property type="entry name" value="RNASE_H_1"/>
    <property type="match status" value="1"/>
</dbReference>
<dbReference type="GO" id="GO:0003676">
    <property type="term" value="F:nucleic acid binding"/>
    <property type="evidence" value="ECO:0007669"/>
    <property type="project" value="InterPro"/>
</dbReference>
<gene>
    <name evidence="3" type="ORF">FWK35_00019543</name>
</gene>
<dbReference type="PANTHER" id="PTHR19446">
    <property type="entry name" value="REVERSE TRANSCRIPTASES"/>
    <property type="match status" value="1"/>
</dbReference>
<accession>A0A6G0X0D8</accession>
<name>A0A6G0X0D8_APHCR</name>
<dbReference type="Pfam" id="PF00075">
    <property type="entry name" value="RNase_H"/>
    <property type="match status" value="1"/>
</dbReference>
<dbReference type="Pfam" id="PF00078">
    <property type="entry name" value="RVT_1"/>
    <property type="match status" value="1"/>
</dbReference>
<evidence type="ECO:0000259" key="1">
    <source>
        <dbReference type="PROSITE" id="PS50878"/>
    </source>
</evidence>
<reference evidence="3 4" key="1">
    <citation type="submission" date="2019-08" db="EMBL/GenBank/DDBJ databases">
        <title>Whole genome of Aphis craccivora.</title>
        <authorList>
            <person name="Voronova N.V."/>
            <person name="Shulinski R.S."/>
            <person name="Bandarenka Y.V."/>
            <person name="Zhorov D.G."/>
            <person name="Warner D."/>
        </authorList>
    </citation>
    <scope>NUCLEOTIDE SEQUENCE [LARGE SCALE GENOMIC DNA]</scope>
    <source>
        <strain evidence="3">180601</strain>
        <tissue evidence="3">Whole Body</tissue>
    </source>
</reference>
<dbReference type="Gene3D" id="3.30.420.10">
    <property type="entry name" value="Ribonuclease H-like superfamily/Ribonuclease H"/>
    <property type="match status" value="1"/>
</dbReference>
<feature type="domain" description="RNase H type-1" evidence="2">
    <location>
        <begin position="544"/>
        <end position="662"/>
    </location>
</feature>
<dbReference type="GO" id="GO:0042575">
    <property type="term" value="C:DNA polymerase complex"/>
    <property type="evidence" value="ECO:0007669"/>
    <property type="project" value="UniProtKB-ARBA"/>
</dbReference>
<dbReference type="InterPro" id="IPR036397">
    <property type="entry name" value="RNaseH_sf"/>
</dbReference>
<organism evidence="3 4">
    <name type="scientific">Aphis craccivora</name>
    <name type="common">Cowpea aphid</name>
    <dbReference type="NCBI Taxonomy" id="307492"/>
    <lineage>
        <taxon>Eukaryota</taxon>
        <taxon>Metazoa</taxon>
        <taxon>Ecdysozoa</taxon>
        <taxon>Arthropoda</taxon>
        <taxon>Hexapoda</taxon>
        <taxon>Insecta</taxon>
        <taxon>Pterygota</taxon>
        <taxon>Neoptera</taxon>
        <taxon>Paraneoptera</taxon>
        <taxon>Hemiptera</taxon>
        <taxon>Sternorrhyncha</taxon>
        <taxon>Aphidomorpha</taxon>
        <taxon>Aphidoidea</taxon>
        <taxon>Aphididae</taxon>
        <taxon>Aphidini</taxon>
        <taxon>Aphis</taxon>
        <taxon>Aphis</taxon>
    </lineage>
</organism>
<dbReference type="GO" id="GO:0004523">
    <property type="term" value="F:RNA-DNA hybrid ribonuclease activity"/>
    <property type="evidence" value="ECO:0007669"/>
    <property type="project" value="InterPro"/>
</dbReference>
<dbReference type="InterPro" id="IPR043502">
    <property type="entry name" value="DNA/RNA_pol_sf"/>
</dbReference>
<dbReference type="CDD" id="cd09276">
    <property type="entry name" value="Rnase_HI_RT_non_LTR"/>
    <property type="match status" value="1"/>
</dbReference>
<dbReference type="OrthoDB" id="3645095at2759"/>
<dbReference type="InterPro" id="IPR002156">
    <property type="entry name" value="RNaseH_domain"/>
</dbReference>
<dbReference type="InterPro" id="IPR000477">
    <property type="entry name" value="RT_dom"/>
</dbReference>
<proteinExistence type="predicted"/>
<dbReference type="CDD" id="cd01650">
    <property type="entry name" value="RT_nLTR_like"/>
    <property type="match status" value="1"/>
</dbReference>
<keyword evidence="3" id="KW-0548">Nucleotidyltransferase</keyword>
<dbReference type="SUPFAM" id="SSF56672">
    <property type="entry name" value="DNA/RNA polymerases"/>
    <property type="match status" value="1"/>
</dbReference>
<protein>
    <submittedName>
        <fullName evidence="3">Putative RNA-directed DNA polymerase</fullName>
    </submittedName>
</protein>